<dbReference type="OMA" id="FENQENP"/>
<evidence type="ECO:0000313" key="2">
    <source>
        <dbReference type="Proteomes" id="UP000189513"/>
    </source>
</evidence>
<dbReference type="PANTHER" id="PTHR33835">
    <property type="entry name" value="YALI0C07656P"/>
    <property type="match status" value="1"/>
</dbReference>
<gene>
    <name evidence="1" type="ORF">BON22_3210</name>
</gene>
<protein>
    <recommendedName>
        <fullName evidence="3">Metallo-beta-lactamase domain-containing protein</fullName>
    </recommendedName>
</protein>
<evidence type="ECO:0000313" key="1">
    <source>
        <dbReference type="EMBL" id="ONH66979.1"/>
    </source>
</evidence>
<dbReference type="VEuPathDB" id="FungiDB:BON22_3210"/>
<name>A0A1V2L4Z7_CYBFA</name>
<proteinExistence type="predicted"/>
<accession>A0A1V2L4Z7</accession>
<dbReference type="Gene3D" id="3.60.15.10">
    <property type="entry name" value="Ribonuclease Z/Hydroxyacylglutathione hydrolase-like"/>
    <property type="match status" value="1"/>
</dbReference>
<evidence type="ECO:0008006" key="3">
    <source>
        <dbReference type="Google" id="ProtNLM"/>
    </source>
</evidence>
<dbReference type="PANTHER" id="PTHR33835:SF1">
    <property type="entry name" value="METALLO-BETA-LACTAMASE DOMAIN-CONTAINING PROTEIN"/>
    <property type="match status" value="1"/>
</dbReference>
<dbReference type="EMBL" id="MPUK01000005">
    <property type="protein sequence ID" value="ONH66979.1"/>
    <property type="molecule type" value="Genomic_DNA"/>
</dbReference>
<comment type="caution">
    <text evidence="1">The sequence shown here is derived from an EMBL/GenBank/DDBJ whole genome shotgun (WGS) entry which is preliminary data.</text>
</comment>
<dbReference type="SUPFAM" id="SSF56281">
    <property type="entry name" value="Metallo-hydrolase/oxidoreductase"/>
    <property type="match status" value="1"/>
</dbReference>
<dbReference type="InterPro" id="IPR025638">
    <property type="entry name" value="DUF4336"/>
</dbReference>
<organism evidence="1 2">
    <name type="scientific">Cyberlindnera fabianii</name>
    <name type="common">Yeast</name>
    <name type="synonym">Hansenula fabianii</name>
    <dbReference type="NCBI Taxonomy" id="36022"/>
    <lineage>
        <taxon>Eukaryota</taxon>
        <taxon>Fungi</taxon>
        <taxon>Dikarya</taxon>
        <taxon>Ascomycota</taxon>
        <taxon>Saccharomycotina</taxon>
        <taxon>Saccharomycetes</taxon>
        <taxon>Phaffomycetales</taxon>
        <taxon>Phaffomycetaceae</taxon>
        <taxon>Cyberlindnera</taxon>
    </lineage>
</organism>
<dbReference type="AlphaFoldDB" id="A0A1V2L4Z7"/>
<reference evidence="2" key="1">
    <citation type="journal article" date="2017" name="Genome Announc.">
        <title>Genome sequences of Cyberlindnera fabianii 65, Pichia kudriavzevii 129, and Saccharomyces cerevisiae 131 isolated from fermented masau fruits in Zimbabwe.</title>
        <authorList>
            <person name="van Rijswijck I.M.H."/>
            <person name="Derks M.F.L."/>
            <person name="Abee T."/>
            <person name="de Ridder D."/>
            <person name="Smid E.J."/>
        </authorList>
    </citation>
    <scope>NUCLEOTIDE SEQUENCE [LARGE SCALE GENOMIC DNA]</scope>
    <source>
        <strain evidence="2">65</strain>
    </source>
</reference>
<keyword evidence="2" id="KW-1185">Reference proteome</keyword>
<dbReference type="Proteomes" id="UP000189513">
    <property type="component" value="Unassembled WGS sequence"/>
</dbReference>
<sequence>MGYPEPLNPNLRRLNPGVFLASTAFSIRDTLHLGNRMAVMNIPDSKKLIVWSALSMCDAVENALNEAANGKLEEHEVTAAIVPNREHSMAAMSMKERFPNLMLIGPPNIKNSKPVLLDYEFKWEDGDRIMNGTELNPALKGYDFLFLKGHKNNEIVVLDKANKTLFVSDLIMNIPFNGKNQDQYPGIEQNKGLAGYLTQRLNSDSWFGRYIFSNRLFPYTPENSAALKTLMTMDFDTIVLSHGNVIEKDAKEHIKKVYAQHLK</sequence>
<dbReference type="InterPro" id="IPR036866">
    <property type="entry name" value="RibonucZ/Hydroxyglut_hydro"/>
</dbReference>